<dbReference type="PANTHER" id="PTHR33133:SF1">
    <property type="entry name" value="EXPRESSED PROTEIN-RELATED"/>
    <property type="match status" value="1"/>
</dbReference>
<feature type="transmembrane region" description="Helical" evidence="1">
    <location>
        <begin position="264"/>
        <end position="282"/>
    </location>
</feature>
<organism evidence="2 3">
    <name type="scientific">Vigna unguiculata</name>
    <name type="common">Cowpea</name>
    <dbReference type="NCBI Taxonomy" id="3917"/>
    <lineage>
        <taxon>Eukaryota</taxon>
        <taxon>Viridiplantae</taxon>
        <taxon>Streptophyta</taxon>
        <taxon>Embryophyta</taxon>
        <taxon>Tracheophyta</taxon>
        <taxon>Spermatophyta</taxon>
        <taxon>Magnoliopsida</taxon>
        <taxon>eudicotyledons</taxon>
        <taxon>Gunneridae</taxon>
        <taxon>Pentapetalae</taxon>
        <taxon>rosids</taxon>
        <taxon>fabids</taxon>
        <taxon>Fabales</taxon>
        <taxon>Fabaceae</taxon>
        <taxon>Papilionoideae</taxon>
        <taxon>50 kb inversion clade</taxon>
        <taxon>NPAAA clade</taxon>
        <taxon>indigoferoid/millettioid clade</taxon>
        <taxon>Phaseoleae</taxon>
        <taxon>Vigna</taxon>
    </lineage>
</organism>
<name>A0A4D6MXJ0_VIGUN</name>
<keyword evidence="3" id="KW-1185">Reference proteome</keyword>
<protein>
    <recommendedName>
        <fullName evidence="4">Transmembrane protein</fullName>
    </recommendedName>
</protein>
<keyword evidence="1" id="KW-1133">Transmembrane helix</keyword>
<evidence type="ECO:0008006" key="4">
    <source>
        <dbReference type="Google" id="ProtNLM"/>
    </source>
</evidence>
<evidence type="ECO:0000313" key="2">
    <source>
        <dbReference type="EMBL" id="QCE06220.1"/>
    </source>
</evidence>
<feature type="transmembrane region" description="Helical" evidence="1">
    <location>
        <begin position="20"/>
        <end position="41"/>
    </location>
</feature>
<proteinExistence type="predicted"/>
<keyword evidence="1" id="KW-0472">Membrane</keyword>
<dbReference type="AlphaFoldDB" id="A0A4D6MXJ0"/>
<dbReference type="Gramene" id="Vigun07g079850.1.v1.2">
    <property type="protein sequence ID" value="Vigun07g079850.1.v1.2.CDS.1"/>
    <property type="gene ID" value="Vigun07g079850.v1.2"/>
</dbReference>
<sequence length="300" mass="33611">MDLPGFLRNLQAFCTAHKVIFTIFMCLLVMPPSYFYSFFVTGHLSNVFLTNSENLSTFSDATFHYVSFIVQVEGFAVLAISMFFLLSPISRILLSEKKVDSEAEFSITKLILIITKPARSLLVTWFLVRIVKLSCILLGILVFHQRLALMISSSCEQQHEVSHILASNFGTLILVAGGILMFTYVGSFGNLAIDISVREEISGSKALKKASEVLEGKKKVIGFVMNLVVGVISVGLFLGYLYLKTCSKVSVEYKKYMMMMIWQNISLVEFFTWGLFSTLYSACKITQPQEAHSDGGRYPL</sequence>
<feature type="transmembrane region" description="Helical" evidence="1">
    <location>
        <begin position="122"/>
        <end position="143"/>
    </location>
</feature>
<dbReference type="EMBL" id="CP039353">
    <property type="protein sequence ID" value="QCE06220.1"/>
    <property type="molecule type" value="Genomic_DNA"/>
</dbReference>
<feature type="transmembrane region" description="Helical" evidence="1">
    <location>
        <begin position="220"/>
        <end position="243"/>
    </location>
</feature>
<dbReference type="PANTHER" id="PTHR33133">
    <property type="entry name" value="OS08G0107100 PROTEIN-RELATED"/>
    <property type="match status" value="1"/>
</dbReference>
<dbReference type="OrthoDB" id="777403at2759"/>
<dbReference type="Proteomes" id="UP000501690">
    <property type="component" value="Linkage Group LG9"/>
</dbReference>
<feature type="transmembrane region" description="Helical" evidence="1">
    <location>
        <begin position="164"/>
        <end position="185"/>
    </location>
</feature>
<gene>
    <name evidence="2" type="ORF">DEO72_LG9g1231</name>
</gene>
<evidence type="ECO:0000313" key="3">
    <source>
        <dbReference type="Proteomes" id="UP000501690"/>
    </source>
</evidence>
<feature type="transmembrane region" description="Helical" evidence="1">
    <location>
        <begin position="62"/>
        <end position="86"/>
    </location>
</feature>
<evidence type="ECO:0000256" key="1">
    <source>
        <dbReference type="SAM" id="Phobius"/>
    </source>
</evidence>
<keyword evidence="1" id="KW-0812">Transmembrane</keyword>
<accession>A0A4D6MXJ0</accession>
<reference evidence="2 3" key="1">
    <citation type="submission" date="2019-04" db="EMBL/GenBank/DDBJ databases">
        <title>An improved genome assembly and genetic linkage map for asparagus bean, Vigna unguiculata ssp. sesquipedialis.</title>
        <authorList>
            <person name="Xia Q."/>
            <person name="Zhang R."/>
            <person name="Dong Y."/>
        </authorList>
    </citation>
    <scope>NUCLEOTIDE SEQUENCE [LARGE SCALE GENOMIC DNA]</scope>
    <source>
        <tissue evidence="2">Leaf</tissue>
    </source>
</reference>